<keyword evidence="8" id="KW-0067">ATP-binding</keyword>
<evidence type="ECO:0000256" key="9">
    <source>
        <dbReference type="ARBA" id="ARBA00022842"/>
    </source>
</evidence>
<keyword evidence="2" id="KW-0597">Phosphoprotein</keyword>
<dbReference type="EMBL" id="WBOF01000001">
    <property type="protein sequence ID" value="MQS15519.1"/>
    <property type="molecule type" value="Genomic_DNA"/>
</dbReference>
<dbReference type="InterPro" id="IPR035965">
    <property type="entry name" value="PAS-like_dom_sf"/>
</dbReference>
<evidence type="ECO:0000256" key="11">
    <source>
        <dbReference type="ARBA" id="ARBA00023211"/>
    </source>
</evidence>
<dbReference type="FunFam" id="3.30.450.20:FF:000120">
    <property type="entry name" value="PAS domain S-box protein"/>
    <property type="match status" value="1"/>
</dbReference>
<dbReference type="OrthoDB" id="118142at2"/>
<dbReference type="PANTHER" id="PTHR43156:SF2">
    <property type="entry name" value="STAGE II SPORULATION PROTEIN E"/>
    <property type="match status" value="1"/>
</dbReference>
<keyword evidence="10" id="KW-0904">Protein phosphatase</keyword>
<dbReference type="FunFam" id="3.30.450.40:FF:000035">
    <property type="entry name" value="PAS sensor protein"/>
    <property type="match status" value="1"/>
</dbReference>
<keyword evidence="6" id="KW-0418">Kinase</keyword>
<keyword evidence="18" id="KW-1185">Reference proteome</keyword>
<dbReference type="SUPFAM" id="SSF55781">
    <property type="entry name" value="GAF domain-like"/>
    <property type="match status" value="1"/>
</dbReference>
<name>A0A6N7KY95_9ACTN</name>
<dbReference type="Proteomes" id="UP000450000">
    <property type="component" value="Unassembled WGS sequence"/>
</dbReference>
<dbReference type="SMART" id="SM00065">
    <property type="entry name" value="GAF"/>
    <property type="match status" value="1"/>
</dbReference>
<dbReference type="InterPro" id="IPR013767">
    <property type="entry name" value="PAS_fold"/>
</dbReference>
<dbReference type="Pfam" id="PF07228">
    <property type="entry name" value="SpoIIE"/>
    <property type="match status" value="1"/>
</dbReference>
<sequence>MDAGHAGPPGAASLGGDPSMAPGGLLDVLGVAAVVLDAEGRIVLWSPQAEDLFGYRASEALGRDAAQVLVDEQNMELVLSLFAKVMSGGGSWAGVFPVRHKDGSTVLAEFRNMRLEDEDGRHYALGLASDRATLSRLERDLALSLRLVEQTPVGVAVLDTDLRYVLVNPALERINGLPADRHLGGTVRDVLPFLDVDAIEAAMREVLATGTPLLNQFTTGRTAADPGTEHAWRVSYYRLEDSAHHVIGIATSVVDITEQHRAATAAAAARRRLTVIADASERIGTSLDLGTTARELADVLVPEFADIAAVDVLEAVLTNSQPAPDPGSPVLFRALAVKAAYPSPAVEAADPVGEIARYDATRLVTRCARTGRPVLLAHVTDRDLPRIARDEEAVELLGQAGIHSYLAVPLRARGQVLGALDLKRARNEQPFDHDDLVLAGELAARAAVAIDNARWYQRQRHAALALQRHLLPDRPAQPPGLEVAYRYQPAATVGEVGGDWFDVIPLDADMTALVVGDVMGSGITAAATMGQLRTAARTLAGLNLEPAAVLTHLDRIAAGLGESIATCVYAVLDPRRLRCRIATAGHLPPVHTRPGHPPTLLDLPTGAPLGVGGVTFHDTPLDLGIGDELVLYTDGLVETRDHDIDNRLAALTDLLGRPRRSPEETCDLLLGALYHRGGDDDVALLVARVRPLPQAATPARP</sequence>
<dbReference type="InterPro" id="IPR029016">
    <property type="entry name" value="GAF-like_dom_sf"/>
</dbReference>
<keyword evidence="4" id="KW-0479">Metal-binding</keyword>
<accession>A0A6N7KY95</accession>
<dbReference type="FunFam" id="3.60.40.10:FF:000005">
    <property type="entry name" value="Serine/threonine protein phosphatase"/>
    <property type="match status" value="1"/>
</dbReference>
<dbReference type="InterPro" id="IPR001932">
    <property type="entry name" value="PPM-type_phosphatase-like_dom"/>
</dbReference>
<evidence type="ECO:0000256" key="14">
    <source>
        <dbReference type="ARBA" id="ARBA00075117"/>
    </source>
</evidence>
<dbReference type="EC" id="3.1.3.16" evidence="1"/>
<dbReference type="AlphaFoldDB" id="A0A6N7KY95"/>
<dbReference type="SUPFAM" id="SSF55785">
    <property type="entry name" value="PYP-like sensor domain (PAS domain)"/>
    <property type="match status" value="2"/>
</dbReference>
<dbReference type="Gene3D" id="3.30.450.20">
    <property type="entry name" value="PAS domain"/>
    <property type="match status" value="2"/>
</dbReference>
<dbReference type="GO" id="GO:0006355">
    <property type="term" value="P:regulation of DNA-templated transcription"/>
    <property type="evidence" value="ECO:0007669"/>
    <property type="project" value="InterPro"/>
</dbReference>
<dbReference type="Pfam" id="PF00989">
    <property type="entry name" value="PAS"/>
    <property type="match status" value="1"/>
</dbReference>
<evidence type="ECO:0000256" key="15">
    <source>
        <dbReference type="ARBA" id="ARBA00081350"/>
    </source>
</evidence>
<feature type="domain" description="PAS" evidence="16">
    <location>
        <begin position="25"/>
        <end position="89"/>
    </location>
</feature>
<dbReference type="InterPro" id="IPR000014">
    <property type="entry name" value="PAS"/>
</dbReference>
<dbReference type="Gene3D" id="3.60.40.10">
    <property type="entry name" value="PPM-type phosphatase domain"/>
    <property type="match status" value="1"/>
</dbReference>
<keyword evidence="7" id="KW-0378">Hydrolase</keyword>
<dbReference type="InterPro" id="IPR052016">
    <property type="entry name" value="Bact_Sigma-Reg"/>
</dbReference>
<evidence type="ECO:0000256" key="2">
    <source>
        <dbReference type="ARBA" id="ARBA00022553"/>
    </source>
</evidence>
<dbReference type="InterPro" id="IPR003018">
    <property type="entry name" value="GAF"/>
</dbReference>
<dbReference type="RefSeq" id="WP_153465085.1">
    <property type="nucleotide sequence ID" value="NZ_WBOF01000001.1"/>
</dbReference>
<dbReference type="Pfam" id="PF01590">
    <property type="entry name" value="GAF"/>
    <property type="match status" value="1"/>
</dbReference>
<proteinExistence type="predicted"/>
<evidence type="ECO:0000259" key="16">
    <source>
        <dbReference type="PROSITE" id="PS50112"/>
    </source>
</evidence>
<dbReference type="Pfam" id="PF08448">
    <property type="entry name" value="PAS_4"/>
    <property type="match status" value="1"/>
</dbReference>
<dbReference type="GO" id="GO:0016301">
    <property type="term" value="F:kinase activity"/>
    <property type="evidence" value="ECO:0007669"/>
    <property type="project" value="UniProtKB-KW"/>
</dbReference>
<protein>
    <recommendedName>
        <fullName evidence="1">protein-serine/threonine phosphatase</fullName>
        <ecNumber evidence="1">3.1.3.16</ecNumber>
    </recommendedName>
    <alternativeName>
        <fullName evidence="15">Protein-serine/threonine phosphatase</fullName>
    </alternativeName>
    <alternativeName>
        <fullName evidence="14">Serine/threonine-protein kinase</fullName>
    </alternativeName>
</protein>
<comment type="function">
    <text evidence="13">Primarily acts as an independent SigF regulator that is sensitive to the osmosensory signal, mediating the cross talk of PknD with the SigF regulon. Possesses both phosphatase and kinase activities. The kinase domain functions as a classic anti-sigma factor-like kinase to phosphorylate the anti-anti-sigma factor domain at the canonical regulatory site, and the phosphatase domain antagonizes this activity.</text>
</comment>
<dbReference type="SUPFAM" id="SSF81606">
    <property type="entry name" value="PP2C-like"/>
    <property type="match status" value="1"/>
</dbReference>
<evidence type="ECO:0000256" key="6">
    <source>
        <dbReference type="ARBA" id="ARBA00022777"/>
    </source>
</evidence>
<dbReference type="SMART" id="SM00331">
    <property type="entry name" value="PP2C_SIG"/>
    <property type="match status" value="1"/>
</dbReference>
<evidence type="ECO:0000256" key="10">
    <source>
        <dbReference type="ARBA" id="ARBA00022912"/>
    </source>
</evidence>
<dbReference type="GO" id="GO:0004722">
    <property type="term" value="F:protein serine/threonine phosphatase activity"/>
    <property type="evidence" value="ECO:0007669"/>
    <property type="project" value="UniProtKB-EC"/>
</dbReference>
<evidence type="ECO:0000256" key="7">
    <source>
        <dbReference type="ARBA" id="ARBA00022801"/>
    </source>
</evidence>
<dbReference type="InterPro" id="IPR013656">
    <property type="entry name" value="PAS_4"/>
</dbReference>
<comment type="catalytic activity">
    <reaction evidence="12">
        <text>O-phospho-L-seryl-[protein] + H2O = L-seryl-[protein] + phosphate</text>
        <dbReference type="Rhea" id="RHEA:20629"/>
        <dbReference type="Rhea" id="RHEA-COMP:9863"/>
        <dbReference type="Rhea" id="RHEA-COMP:11604"/>
        <dbReference type="ChEBI" id="CHEBI:15377"/>
        <dbReference type="ChEBI" id="CHEBI:29999"/>
        <dbReference type="ChEBI" id="CHEBI:43474"/>
        <dbReference type="ChEBI" id="CHEBI:83421"/>
        <dbReference type="EC" id="3.1.3.16"/>
    </reaction>
</comment>
<dbReference type="CDD" id="cd00130">
    <property type="entry name" value="PAS"/>
    <property type="match status" value="2"/>
</dbReference>
<keyword evidence="9" id="KW-0460">Magnesium</keyword>
<evidence type="ECO:0000256" key="3">
    <source>
        <dbReference type="ARBA" id="ARBA00022679"/>
    </source>
</evidence>
<gene>
    <name evidence="17" type="ORF">F7Q99_25420</name>
</gene>
<keyword evidence="11" id="KW-0464">Manganese</keyword>
<keyword evidence="5" id="KW-0547">Nucleotide-binding</keyword>
<evidence type="ECO:0000256" key="1">
    <source>
        <dbReference type="ARBA" id="ARBA00013081"/>
    </source>
</evidence>
<dbReference type="PANTHER" id="PTHR43156">
    <property type="entry name" value="STAGE II SPORULATION PROTEIN E-RELATED"/>
    <property type="match status" value="1"/>
</dbReference>
<reference evidence="17 18" key="1">
    <citation type="submission" date="2019-09" db="EMBL/GenBank/DDBJ databases">
        <title>Genome Sequences of Streptomyces kaniharaensis ATCC 21070.</title>
        <authorList>
            <person name="Zhu W."/>
            <person name="De Crecy-Lagard V."/>
            <person name="Richards N.G."/>
        </authorList>
    </citation>
    <scope>NUCLEOTIDE SEQUENCE [LARGE SCALE GENOMIC DNA]</scope>
    <source>
        <strain evidence="17 18">SF-557</strain>
    </source>
</reference>
<evidence type="ECO:0000256" key="13">
    <source>
        <dbReference type="ARBA" id="ARBA00056274"/>
    </source>
</evidence>
<evidence type="ECO:0000256" key="8">
    <source>
        <dbReference type="ARBA" id="ARBA00022840"/>
    </source>
</evidence>
<dbReference type="NCBIfam" id="TIGR00229">
    <property type="entry name" value="sensory_box"/>
    <property type="match status" value="2"/>
</dbReference>
<feature type="domain" description="PAS" evidence="16">
    <location>
        <begin position="146"/>
        <end position="210"/>
    </location>
</feature>
<dbReference type="SMART" id="SM00091">
    <property type="entry name" value="PAS"/>
    <property type="match status" value="2"/>
</dbReference>
<dbReference type="Gene3D" id="3.30.450.40">
    <property type="match status" value="1"/>
</dbReference>
<evidence type="ECO:0000256" key="5">
    <source>
        <dbReference type="ARBA" id="ARBA00022741"/>
    </source>
</evidence>
<keyword evidence="3" id="KW-0808">Transferase</keyword>
<evidence type="ECO:0000313" key="18">
    <source>
        <dbReference type="Proteomes" id="UP000450000"/>
    </source>
</evidence>
<evidence type="ECO:0000313" key="17">
    <source>
        <dbReference type="EMBL" id="MQS15519.1"/>
    </source>
</evidence>
<dbReference type="InterPro" id="IPR036457">
    <property type="entry name" value="PPM-type-like_dom_sf"/>
</dbReference>
<dbReference type="GO" id="GO:0046872">
    <property type="term" value="F:metal ion binding"/>
    <property type="evidence" value="ECO:0007669"/>
    <property type="project" value="UniProtKB-KW"/>
</dbReference>
<evidence type="ECO:0000256" key="4">
    <source>
        <dbReference type="ARBA" id="ARBA00022723"/>
    </source>
</evidence>
<dbReference type="GO" id="GO:0005524">
    <property type="term" value="F:ATP binding"/>
    <property type="evidence" value="ECO:0007669"/>
    <property type="project" value="UniProtKB-KW"/>
</dbReference>
<evidence type="ECO:0000256" key="12">
    <source>
        <dbReference type="ARBA" id="ARBA00047761"/>
    </source>
</evidence>
<comment type="caution">
    <text evidence="17">The sequence shown here is derived from an EMBL/GenBank/DDBJ whole genome shotgun (WGS) entry which is preliminary data.</text>
</comment>
<organism evidence="17 18">
    <name type="scientific">Streptomyces kaniharaensis</name>
    <dbReference type="NCBI Taxonomy" id="212423"/>
    <lineage>
        <taxon>Bacteria</taxon>
        <taxon>Bacillati</taxon>
        <taxon>Actinomycetota</taxon>
        <taxon>Actinomycetes</taxon>
        <taxon>Kitasatosporales</taxon>
        <taxon>Streptomycetaceae</taxon>
        <taxon>Streptomyces</taxon>
    </lineage>
</organism>
<dbReference type="PROSITE" id="PS50112">
    <property type="entry name" value="PAS"/>
    <property type="match status" value="2"/>
</dbReference>